<dbReference type="EMBL" id="JAHWDP010000002">
    <property type="protein sequence ID" value="MBW2937398.1"/>
    <property type="molecule type" value="Genomic_DNA"/>
</dbReference>
<name>A0A9X1JWU7_9FLAO</name>
<evidence type="ECO:0000256" key="2">
    <source>
        <dbReference type="ARBA" id="ARBA00023315"/>
    </source>
</evidence>
<proteinExistence type="predicted"/>
<reference evidence="4" key="1">
    <citation type="submission" date="2021-07" db="EMBL/GenBank/DDBJ databases">
        <title>Aureisphaera sp. CAU 1614 isolated from sea sediment.</title>
        <authorList>
            <person name="Kim W."/>
        </authorList>
    </citation>
    <scope>NUCLEOTIDE SEQUENCE</scope>
    <source>
        <strain evidence="4">CAU 1614</strain>
    </source>
</reference>
<dbReference type="GO" id="GO:0016747">
    <property type="term" value="F:acyltransferase activity, transferring groups other than amino-acyl groups"/>
    <property type="evidence" value="ECO:0007669"/>
    <property type="project" value="InterPro"/>
</dbReference>
<evidence type="ECO:0000256" key="1">
    <source>
        <dbReference type="ARBA" id="ARBA00022679"/>
    </source>
</evidence>
<accession>A0A9X1JWU7</accession>
<dbReference type="PROSITE" id="PS51186">
    <property type="entry name" value="GNAT"/>
    <property type="match status" value="1"/>
</dbReference>
<feature type="domain" description="N-acetyltransferase" evidence="3">
    <location>
        <begin position="2"/>
        <end position="149"/>
    </location>
</feature>
<protein>
    <submittedName>
        <fullName evidence="4">GNAT family N-acetyltransferase</fullName>
    </submittedName>
</protein>
<dbReference type="Proteomes" id="UP001138686">
    <property type="component" value="Unassembled WGS sequence"/>
</dbReference>
<evidence type="ECO:0000259" key="3">
    <source>
        <dbReference type="PROSITE" id="PS51186"/>
    </source>
</evidence>
<dbReference type="CDD" id="cd04301">
    <property type="entry name" value="NAT_SF"/>
    <property type="match status" value="1"/>
</dbReference>
<sequence>MKIIRTNSENKDFVALVKLLDADLAIRDGEDHAFYNQFNKIGMLKNVVVCYAEEIPVGCGAFKPFEVDSVEIKRMYTLPQQRGKGFASSILNELETWAKELGFTSAVLETGIKQPEAIALYKKNGYNRMDNYGQYAGVENSLCFEKELR</sequence>
<dbReference type="InterPro" id="IPR000182">
    <property type="entry name" value="GNAT_dom"/>
</dbReference>
<dbReference type="Pfam" id="PF00583">
    <property type="entry name" value="Acetyltransf_1"/>
    <property type="match status" value="1"/>
</dbReference>
<gene>
    <name evidence="4" type="ORF">KXJ69_04735</name>
</gene>
<keyword evidence="1" id="KW-0808">Transferase</keyword>
<evidence type="ECO:0000313" key="4">
    <source>
        <dbReference type="EMBL" id="MBW2937398.1"/>
    </source>
</evidence>
<dbReference type="InterPro" id="IPR050832">
    <property type="entry name" value="Bact_Acetyltransf"/>
</dbReference>
<dbReference type="PANTHER" id="PTHR43877">
    <property type="entry name" value="AMINOALKYLPHOSPHONATE N-ACETYLTRANSFERASE-RELATED-RELATED"/>
    <property type="match status" value="1"/>
</dbReference>
<keyword evidence="5" id="KW-1185">Reference proteome</keyword>
<dbReference type="PANTHER" id="PTHR43877:SF2">
    <property type="entry name" value="AMINOALKYLPHOSPHONATE N-ACETYLTRANSFERASE-RELATED"/>
    <property type="match status" value="1"/>
</dbReference>
<keyword evidence="2" id="KW-0012">Acyltransferase</keyword>
<dbReference type="AlphaFoldDB" id="A0A9X1JWU7"/>
<comment type="caution">
    <text evidence="4">The sequence shown here is derived from an EMBL/GenBank/DDBJ whole genome shotgun (WGS) entry which is preliminary data.</text>
</comment>
<dbReference type="RefSeq" id="WP_219051827.1">
    <property type="nucleotide sequence ID" value="NZ_JAHWDP010000002.1"/>
</dbReference>
<organism evidence="4 5">
    <name type="scientific">Halomarinibacterium sedimenti</name>
    <dbReference type="NCBI Taxonomy" id="2857106"/>
    <lineage>
        <taxon>Bacteria</taxon>
        <taxon>Pseudomonadati</taxon>
        <taxon>Bacteroidota</taxon>
        <taxon>Flavobacteriia</taxon>
        <taxon>Flavobacteriales</taxon>
        <taxon>Flavobacteriaceae</taxon>
        <taxon>Halomarinibacterium</taxon>
    </lineage>
</organism>
<evidence type="ECO:0000313" key="5">
    <source>
        <dbReference type="Proteomes" id="UP001138686"/>
    </source>
</evidence>